<evidence type="ECO:0000259" key="5">
    <source>
        <dbReference type="Pfam" id="PF18192"/>
    </source>
</evidence>
<dbReference type="Pfam" id="PF18192">
    <property type="entry name" value="DNTTIP1_dimer"/>
    <property type="match status" value="1"/>
</dbReference>
<keyword evidence="2" id="KW-0238">DNA-binding</keyword>
<evidence type="ECO:0000256" key="1">
    <source>
        <dbReference type="ARBA" id="ARBA00004123"/>
    </source>
</evidence>
<dbReference type="AlphaFoldDB" id="A0A564Z1N9"/>
<dbReference type="InterPro" id="IPR049121">
    <property type="entry name" value="TdIF1_C"/>
</dbReference>
<dbReference type="PANTHER" id="PTHR23399:SF2">
    <property type="entry name" value="DEOXYNUCLEOTIDYLTRANSFERASE TERMINAL-INTERACTING PROTEIN 1"/>
    <property type="match status" value="1"/>
</dbReference>
<feature type="domain" description="DNTTIP1 dimerisation" evidence="5">
    <location>
        <begin position="137"/>
        <end position="201"/>
    </location>
</feature>
<feature type="domain" description="TdIF1 C-terminal" evidence="6">
    <location>
        <begin position="424"/>
        <end position="520"/>
    </location>
</feature>
<feature type="region of interest" description="Disordered" evidence="4">
    <location>
        <begin position="527"/>
        <end position="550"/>
    </location>
</feature>
<evidence type="ECO:0000313" key="7">
    <source>
        <dbReference type="EMBL" id="VUZ53199.1"/>
    </source>
</evidence>
<sequence>MSADFNKDISAISNSSNFMQFSVQNSNVDSKPFNNSEPETMLPSPSTASSPMTNLNSTEPEIVNDFVAKNDNGKHTSDQQRIHAGVSHQKTSNQSNPNLNLRYRNMLNFPKYLHKKSMAFEKRVKRSGIITDPTWTLKLLQRFLQPLINREIDAIIKKYSKDFLSTAIENIRYNLGESAVSENELQHLQYSIMKDATAQYRVLGYDSPCLCSHHANPIIAVTAPQTIYPPNAASTTSSNPVAVTATNNNNVASSVDLRRSVLLRTSARHLRRRTTSNNINLTSTSSSRAPNLATASPPLSDHMGLVLLPSERGGGGQSGEGEHGSSPFLLLDEDSGRPTPPVKRRRRHGGVLDNVTPLNGSPMTDGTHSVVDTLGPLELELPDNTSHGRASSITSDVPSNATGHSFHPLPVSDHPSPQLLPSDTFALGSCANSWLGLGAARGRIYSKHPWIFRYACDREDKGWLSRAGHLPNSGAKAFLVLAKQIQEVAALEEREEGTVIPTTRQPLSQFILPSWLFQKVFDSTLNRQNTAGSRPPGSISSGGQHGAVSTSSISMNRHFNSETSTSSARRPPSLQRSTPFVDQFAFTEEEMGLEDDLFSTEQSTHSGTWRNRDRSPPLIRNGRNHNTQSDTVYKSGRQGETGLKIGQI</sequence>
<evidence type="ECO:0000256" key="4">
    <source>
        <dbReference type="SAM" id="MobiDB-lite"/>
    </source>
</evidence>
<organism evidence="7 8">
    <name type="scientific">Hymenolepis diminuta</name>
    <name type="common">Rat tapeworm</name>
    <dbReference type="NCBI Taxonomy" id="6216"/>
    <lineage>
        <taxon>Eukaryota</taxon>
        <taxon>Metazoa</taxon>
        <taxon>Spiralia</taxon>
        <taxon>Lophotrochozoa</taxon>
        <taxon>Platyhelminthes</taxon>
        <taxon>Cestoda</taxon>
        <taxon>Eucestoda</taxon>
        <taxon>Cyclophyllidea</taxon>
        <taxon>Hymenolepididae</taxon>
        <taxon>Hymenolepis</taxon>
    </lineage>
</organism>
<evidence type="ECO:0000256" key="3">
    <source>
        <dbReference type="ARBA" id="ARBA00023242"/>
    </source>
</evidence>
<dbReference type="GO" id="GO:0003677">
    <property type="term" value="F:DNA binding"/>
    <property type="evidence" value="ECO:0007669"/>
    <property type="project" value="UniProtKB-KW"/>
</dbReference>
<comment type="subcellular location">
    <subcellularLocation>
        <location evidence="1">Nucleus</location>
    </subcellularLocation>
</comment>
<reference evidence="7 8" key="1">
    <citation type="submission" date="2019-07" db="EMBL/GenBank/DDBJ databases">
        <authorList>
            <person name="Jastrzebski P J."/>
            <person name="Paukszto L."/>
            <person name="Jastrzebski P J."/>
        </authorList>
    </citation>
    <scope>NUCLEOTIDE SEQUENCE [LARGE SCALE GENOMIC DNA]</scope>
    <source>
        <strain evidence="7 8">WMS-il1</strain>
    </source>
</reference>
<dbReference type="PANTHER" id="PTHR23399">
    <property type="entry name" value="DEOXYNUCLEOTIDYLTRANSFERASE TERMINAL-INTERACTING PROTEIN 1"/>
    <property type="match status" value="1"/>
</dbReference>
<evidence type="ECO:0000256" key="2">
    <source>
        <dbReference type="ARBA" id="ARBA00023125"/>
    </source>
</evidence>
<evidence type="ECO:0000259" key="6">
    <source>
        <dbReference type="Pfam" id="PF21229"/>
    </source>
</evidence>
<proteinExistence type="predicted"/>
<feature type="region of interest" description="Disordered" evidence="4">
    <location>
        <begin position="598"/>
        <end position="648"/>
    </location>
</feature>
<dbReference type="InterPro" id="IPR041384">
    <property type="entry name" value="DNTTIP1_dimer"/>
</dbReference>
<dbReference type="Pfam" id="PF21229">
    <property type="entry name" value="TdIF1_2nd"/>
    <property type="match status" value="1"/>
</dbReference>
<keyword evidence="3" id="KW-0539">Nucleus</keyword>
<dbReference type="EMBL" id="CABIJS010000555">
    <property type="protein sequence ID" value="VUZ53199.1"/>
    <property type="molecule type" value="Genomic_DNA"/>
</dbReference>
<dbReference type="InterPro" id="IPR026064">
    <property type="entry name" value="TdIF1"/>
</dbReference>
<evidence type="ECO:0000313" key="8">
    <source>
        <dbReference type="Proteomes" id="UP000321570"/>
    </source>
</evidence>
<feature type="compositionally biased region" description="Polar residues" evidence="4">
    <location>
        <begin position="599"/>
        <end position="609"/>
    </location>
</feature>
<dbReference type="GO" id="GO:0005634">
    <property type="term" value="C:nucleus"/>
    <property type="evidence" value="ECO:0007669"/>
    <property type="project" value="UniProtKB-SubCell"/>
</dbReference>
<feature type="region of interest" description="Disordered" evidence="4">
    <location>
        <begin position="268"/>
        <end position="367"/>
    </location>
</feature>
<keyword evidence="8" id="KW-1185">Reference proteome</keyword>
<feature type="region of interest" description="Disordered" evidence="4">
    <location>
        <begin position="29"/>
        <end position="57"/>
    </location>
</feature>
<accession>A0A564Z1N9</accession>
<feature type="compositionally biased region" description="Low complexity" evidence="4">
    <location>
        <begin position="275"/>
        <end position="288"/>
    </location>
</feature>
<dbReference type="GO" id="GO:0031491">
    <property type="term" value="F:nucleosome binding"/>
    <property type="evidence" value="ECO:0007669"/>
    <property type="project" value="TreeGrafter"/>
</dbReference>
<feature type="compositionally biased region" description="Low complexity" evidence="4">
    <location>
        <begin position="532"/>
        <end position="542"/>
    </location>
</feature>
<dbReference type="Proteomes" id="UP000321570">
    <property type="component" value="Unassembled WGS sequence"/>
</dbReference>
<name>A0A564Z1N9_HYMDI</name>
<protein>
    <submittedName>
        <fullName evidence="7">Uncharacterized protein</fullName>
    </submittedName>
</protein>
<feature type="compositionally biased region" description="Polar residues" evidence="4">
    <location>
        <begin position="356"/>
        <end position="367"/>
    </location>
</feature>
<gene>
    <name evidence="7" type="ORF">WMSIL1_LOCUS11561</name>
</gene>